<sequence>MGSNLVEMGTLRITFLGTGTSQGVPLIGCHCEVCSSTDNKDKRLRTSCLIESEQGTVLTIDAGPDFRQQMLTNNVDRLDAILVTHSHRDHISGLDDVRSYNYLQSEAMPIFSNKIALKEIKRAFSYAFSDTKYPGLPTFNLVNIEKKNKFNIKELEIIPIEVMHFKLPIMAYRINNFAYITDGKTITEQEKEKLKGVEYLVLNALRKEEHFSHFTLDEALALINEIKPKQAYLTHISHNLGLTKDLEKELPSNVSLAYDGLTIKV</sequence>
<dbReference type="PANTHER" id="PTHR42663">
    <property type="entry name" value="HYDROLASE C777.06C-RELATED-RELATED"/>
    <property type="match status" value="1"/>
</dbReference>
<dbReference type="SUPFAM" id="SSF56281">
    <property type="entry name" value="Metallo-hydrolase/oxidoreductase"/>
    <property type="match status" value="1"/>
</dbReference>
<feature type="domain" description="Metallo-beta-lactamase" evidence="1">
    <location>
        <begin position="59"/>
        <end position="236"/>
    </location>
</feature>
<dbReference type="EC" id="3.1.4.55" evidence="2"/>
<protein>
    <submittedName>
        <fullName evidence="2">Phosphoribosyl 1,2-cyclic phosphate phosphodiesterase</fullName>
        <ecNumber evidence="2">3.1.4.55</ecNumber>
    </submittedName>
</protein>
<dbReference type="AlphaFoldDB" id="A0A644UKY9"/>
<reference evidence="2" key="1">
    <citation type="submission" date="2019-08" db="EMBL/GenBank/DDBJ databases">
        <authorList>
            <person name="Kucharzyk K."/>
            <person name="Murdoch R.W."/>
            <person name="Higgins S."/>
            <person name="Loffler F."/>
        </authorList>
    </citation>
    <scope>NUCLEOTIDE SEQUENCE</scope>
</reference>
<evidence type="ECO:0000259" key="1">
    <source>
        <dbReference type="Pfam" id="PF12706"/>
    </source>
</evidence>
<organism evidence="2">
    <name type="scientific">bioreactor metagenome</name>
    <dbReference type="NCBI Taxonomy" id="1076179"/>
    <lineage>
        <taxon>unclassified sequences</taxon>
        <taxon>metagenomes</taxon>
        <taxon>ecological metagenomes</taxon>
    </lineage>
</organism>
<keyword evidence="2" id="KW-0378">Hydrolase</keyword>
<dbReference type="CDD" id="cd16279">
    <property type="entry name" value="metallo-hydrolase-like_MBL-fold"/>
    <property type="match status" value="1"/>
</dbReference>
<dbReference type="InterPro" id="IPR036866">
    <property type="entry name" value="RibonucZ/Hydroxyglut_hydro"/>
</dbReference>
<gene>
    <name evidence="2" type="primary">phnP_2</name>
    <name evidence="2" type="ORF">SDC9_25484</name>
</gene>
<dbReference type="Gene3D" id="3.60.15.10">
    <property type="entry name" value="Ribonuclease Z/Hydroxyacylglutathione hydrolase-like"/>
    <property type="match status" value="1"/>
</dbReference>
<dbReference type="InterPro" id="IPR001279">
    <property type="entry name" value="Metallo-B-lactamas"/>
</dbReference>
<accession>A0A644UKY9</accession>
<dbReference type="Pfam" id="PF12706">
    <property type="entry name" value="Lactamase_B_2"/>
    <property type="match status" value="1"/>
</dbReference>
<dbReference type="PANTHER" id="PTHR42663:SF6">
    <property type="entry name" value="HYDROLASE C777.06C-RELATED"/>
    <property type="match status" value="1"/>
</dbReference>
<dbReference type="GO" id="GO:0103043">
    <property type="term" value="F:phosphoribosyl 1,2-cyclic phosphate phosphodiesterase activity"/>
    <property type="evidence" value="ECO:0007669"/>
    <property type="project" value="UniProtKB-EC"/>
</dbReference>
<proteinExistence type="predicted"/>
<evidence type="ECO:0000313" key="2">
    <source>
        <dbReference type="EMBL" id="MPL79600.1"/>
    </source>
</evidence>
<name>A0A644UKY9_9ZZZZ</name>
<dbReference type="EMBL" id="VSSQ01000128">
    <property type="protein sequence ID" value="MPL79600.1"/>
    <property type="molecule type" value="Genomic_DNA"/>
</dbReference>
<comment type="caution">
    <text evidence="2">The sequence shown here is derived from an EMBL/GenBank/DDBJ whole genome shotgun (WGS) entry which is preliminary data.</text>
</comment>